<dbReference type="SUPFAM" id="SSF53697">
    <property type="entry name" value="SIS domain"/>
    <property type="match status" value="1"/>
</dbReference>
<dbReference type="InterPro" id="IPR046348">
    <property type="entry name" value="SIS_dom_sf"/>
</dbReference>
<evidence type="ECO:0000259" key="1">
    <source>
        <dbReference type="PROSITE" id="PS51071"/>
    </source>
</evidence>
<evidence type="ECO:0000313" key="2">
    <source>
        <dbReference type="EMBL" id="TCG11540.1"/>
    </source>
</evidence>
<comment type="caution">
    <text evidence="2">The sequence shown here is derived from an EMBL/GenBank/DDBJ whole genome shotgun (WGS) entry which is preliminary data.</text>
</comment>
<dbReference type="PANTHER" id="PTHR30514">
    <property type="entry name" value="GLUCOKINASE"/>
    <property type="match status" value="1"/>
</dbReference>
<dbReference type="Gene3D" id="1.10.10.10">
    <property type="entry name" value="Winged helix-like DNA-binding domain superfamily/Winged helix DNA-binding domain"/>
    <property type="match status" value="1"/>
</dbReference>
<gene>
    <name evidence="2" type="ORF">C4B24_01685</name>
</gene>
<evidence type="ECO:0000313" key="3">
    <source>
        <dbReference type="Proteomes" id="UP000294192"/>
    </source>
</evidence>
<feature type="domain" description="HTH rpiR-type" evidence="1">
    <location>
        <begin position="18"/>
        <end position="94"/>
    </location>
</feature>
<keyword evidence="3" id="KW-1185">Reference proteome</keyword>
<dbReference type="GO" id="GO:0003677">
    <property type="term" value="F:DNA binding"/>
    <property type="evidence" value="ECO:0007669"/>
    <property type="project" value="InterPro"/>
</dbReference>
<dbReference type="GO" id="GO:0097367">
    <property type="term" value="F:carbohydrate derivative binding"/>
    <property type="evidence" value="ECO:0007669"/>
    <property type="project" value="InterPro"/>
</dbReference>
<dbReference type="PROSITE" id="PS51071">
    <property type="entry name" value="HTH_RPIR"/>
    <property type="match status" value="1"/>
</dbReference>
<dbReference type="InterPro" id="IPR047640">
    <property type="entry name" value="RpiR-like"/>
</dbReference>
<dbReference type="PANTHER" id="PTHR30514:SF10">
    <property type="entry name" value="MURR_RPIR FAMILY TRANSCRIPTIONAL REGULATOR"/>
    <property type="match status" value="1"/>
</dbReference>
<dbReference type="Pfam" id="PF01380">
    <property type="entry name" value="SIS"/>
    <property type="match status" value="1"/>
</dbReference>
<dbReference type="SUPFAM" id="SSF46689">
    <property type="entry name" value="Homeodomain-like"/>
    <property type="match status" value="1"/>
</dbReference>
<dbReference type="Gene3D" id="3.40.50.10490">
    <property type="entry name" value="Glucose-6-phosphate isomerase like protein, domain 1"/>
    <property type="match status" value="1"/>
</dbReference>
<reference evidence="2 3" key="1">
    <citation type="submission" date="2018-02" db="EMBL/GenBank/DDBJ databases">
        <title>Mycoplasma marinum and Mycoplasma todarodis sp. nov., moderately halophilic and psychrotolerant mycoplasmas isolated from cephalopods.</title>
        <authorList>
            <person name="Viver T."/>
        </authorList>
    </citation>
    <scope>NUCLEOTIDE SEQUENCE [LARGE SCALE GENOMIC DNA]</scope>
    <source>
        <strain evidence="2 3">PE</strain>
    </source>
</reference>
<organism evidence="2 3">
    <name type="scientific">Mycoplasma marinum</name>
    <dbReference type="NCBI Taxonomy" id="1937190"/>
    <lineage>
        <taxon>Bacteria</taxon>
        <taxon>Bacillati</taxon>
        <taxon>Mycoplasmatota</taxon>
        <taxon>Mollicutes</taxon>
        <taxon>Mycoplasmataceae</taxon>
        <taxon>Mycoplasma</taxon>
    </lineage>
</organism>
<dbReference type="AlphaFoldDB" id="A0A4R0XSX0"/>
<dbReference type="GO" id="GO:0003700">
    <property type="term" value="F:DNA-binding transcription factor activity"/>
    <property type="evidence" value="ECO:0007669"/>
    <property type="project" value="InterPro"/>
</dbReference>
<dbReference type="OrthoDB" id="8582409at2"/>
<dbReference type="GO" id="GO:1901135">
    <property type="term" value="P:carbohydrate derivative metabolic process"/>
    <property type="evidence" value="ECO:0007669"/>
    <property type="project" value="InterPro"/>
</dbReference>
<dbReference type="InterPro" id="IPR009057">
    <property type="entry name" value="Homeodomain-like_sf"/>
</dbReference>
<protein>
    <recommendedName>
        <fullName evidence="1">HTH rpiR-type domain-containing protein</fullName>
    </recommendedName>
</protein>
<dbReference type="Pfam" id="PF01418">
    <property type="entry name" value="HTH_6"/>
    <property type="match status" value="1"/>
</dbReference>
<accession>A0A4R0XSX0</accession>
<proteinExistence type="predicted"/>
<dbReference type="EMBL" id="PSZO01000005">
    <property type="protein sequence ID" value="TCG11540.1"/>
    <property type="molecule type" value="Genomic_DNA"/>
</dbReference>
<dbReference type="InterPro" id="IPR001347">
    <property type="entry name" value="SIS_dom"/>
</dbReference>
<sequence length="268" mass="31369">MPSIFFNLNTYTLKYWYNYYMKYFESKNYKFTKQEMKVFESINKHPNDFTKISIAEFAEKYSLNIAGISRTSKKMGAKNVSELKMMLKEKMVIVSTDEKKYQNSKALSQNKIYSDYRNTIEFNVNEITSKKITKIVRDIHKAKNIYIYGHGNSFFAAKNLEIYMSKRGIKSMLNFGDWFSNEVVQFIEEGDLIIQFSERGNNKLTDEIRGITKTNKATPWMITHNIQVKGNARNRVLYYDFVETSSEKKSLSSKIAQLLISDCIVDNV</sequence>
<dbReference type="InterPro" id="IPR000281">
    <property type="entry name" value="HTH_RpiR"/>
</dbReference>
<dbReference type="InterPro" id="IPR036388">
    <property type="entry name" value="WH-like_DNA-bd_sf"/>
</dbReference>
<name>A0A4R0XSX0_9MOLU</name>
<dbReference type="Proteomes" id="UP000294192">
    <property type="component" value="Unassembled WGS sequence"/>
</dbReference>